<dbReference type="InterPro" id="IPR002059">
    <property type="entry name" value="CSP_DNA-bd"/>
</dbReference>
<accession>A0A653D3G5</accession>
<proteinExistence type="predicted"/>
<dbReference type="CDD" id="cd04458">
    <property type="entry name" value="CSP_CDS"/>
    <property type="match status" value="1"/>
</dbReference>
<dbReference type="PROSITE" id="PS00352">
    <property type="entry name" value="CSD_1"/>
    <property type="match status" value="1"/>
</dbReference>
<dbReference type="EMBL" id="CAACVG010009751">
    <property type="protein sequence ID" value="VEN54090.1"/>
    <property type="molecule type" value="Genomic_DNA"/>
</dbReference>
<evidence type="ECO:0000256" key="1">
    <source>
        <dbReference type="ARBA" id="ARBA00022553"/>
    </source>
</evidence>
<feature type="domain" description="CSD" evidence="2">
    <location>
        <begin position="42"/>
        <end position="108"/>
    </location>
</feature>
<dbReference type="InterPro" id="IPR012340">
    <property type="entry name" value="NA-bd_OB-fold"/>
</dbReference>
<reference evidence="3 4" key="1">
    <citation type="submission" date="2019-01" db="EMBL/GenBank/DDBJ databases">
        <authorList>
            <person name="Sayadi A."/>
        </authorList>
    </citation>
    <scope>NUCLEOTIDE SEQUENCE [LARGE SCALE GENOMIC DNA]</scope>
</reference>
<evidence type="ECO:0000259" key="2">
    <source>
        <dbReference type="PROSITE" id="PS51857"/>
    </source>
</evidence>
<dbReference type="AlphaFoldDB" id="A0A653D3G5"/>
<dbReference type="Proteomes" id="UP000410492">
    <property type="component" value="Unassembled WGS sequence"/>
</dbReference>
<dbReference type="SUPFAM" id="SSF50249">
    <property type="entry name" value="Nucleic acid-binding proteins"/>
    <property type="match status" value="1"/>
</dbReference>
<gene>
    <name evidence="3" type="ORF">CALMAC_LOCUS13668</name>
</gene>
<dbReference type="PANTHER" id="PTHR12962">
    <property type="entry name" value="CALCIUM-REGULATED HEAT STABLE PROTEIN CRHSP-24-RELATED"/>
    <property type="match status" value="1"/>
</dbReference>
<dbReference type="PROSITE" id="PS51857">
    <property type="entry name" value="CSD_2"/>
    <property type="match status" value="1"/>
</dbReference>
<name>A0A653D3G5_CALMS</name>
<organism evidence="3 4">
    <name type="scientific">Callosobruchus maculatus</name>
    <name type="common">Southern cowpea weevil</name>
    <name type="synonym">Pulse bruchid</name>
    <dbReference type="NCBI Taxonomy" id="64391"/>
    <lineage>
        <taxon>Eukaryota</taxon>
        <taxon>Metazoa</taxon>
        <taxon>Ecdysozoa</taxon>
        <taxon>Arthropoda</taxon>
        <taxon>Hexapoda</taxon>
        <taxon>Insecta</taxon>
        <taxon>Pterygota</taxon>
        <taxon>Neoptera</taxon>
        <taxon>Endopterygota</taxon>
        <taxon>Coleoptera</taxon>
        <taxon>Polyphaga</taxon>
        <taxon>Cucujiformia</taxon>
        <taxon>Chrysomeloidea</taxon>
        <taxon>Chrysomelidae</taxon>
        <taxon>Bruchinae</taxon>
        <taxon>Bruchini</taxon>
        <taxon>Callosobruchus</taxon>
    </lineage>
</organism>
<dbReference type="InterPro" id="IPR011129">
    <property type="entry name" value="CSD"/>
</dbReference>
<dbReference type="PANTHER" id="PTHR12962:SF1">
    <property type="entry name" value="COLD SHOCK DOMAIN-CONTAINING PROTEIN CG9705"/>
    <property type="match status" value="1"/>
</dbReference>
<sequence length="144" mass="16500">MSSGDSGNDKPASPSAYLIPSPLITKRNRTPSLCERILKTKNLYGTIKSFCREKGHGFITPEDGSDELFVHISDIEDEYVPIPGDRVKYQLCPIPPKFEKFQAVHVHIVDLRPEVHTKWEIHQEQHDSTCIYAIELQHRKMDSE</sequence>
<dbReference type="GO" id="GO:0005737">
    <property type="term" value="C:cytoplasm"/>
    <property type="evidence" value="ECO:0007669"/>
    <property type="project" value="TreeGrafter"/>
</dbReference>
<dbReference type="GO" id="GO:0043488">
    <property type="term" value="P:regulation of mRNA stability"/>
    <property type="evidence" value="ECO:0007669"/>
    <property type="project" value="TreeGrafter"/>
</dbReference>
<evidence type="ECO:0000313" key="3">
    <source>
        <dbReference type="EMBL" id="VEN54090.1"/>
    </source>
</evidence>
<protein>
    <recommendedName>
        <fullName evidence="2">CSD domain-containing protein</fullName>
    </recommendedName>
</protein>
<evidence type="ECO:0000313" key="4">
    <source>
        <dbReference type="Proteomes" id="UP000410492"/>
    </source>
</evidence>
<dbReference type="InterPro" id="IPR019844">
    <property type="entry name" value="CSD_CS"/>
</dbReference>
<keyword evidence="4" id="KW-1185">Reference proteome</keyword>
<dbReference type="FunFam" id="2.40.50.140:FF:000086">
    <property type="entry name" value="Cold shock domain-containing protein C2"/>
    <property type="match status" value="1"/>
</dbReference>
<dbReference type="Pfam" id="PF00313">
    <property type="entry name" value="CSD"/>
    <property type="match status" value="1"/>
</dbReference>
<dbReference type="InterPro" id="IPR052069">
    <property type="entry name" value="Ca-reg_mRNA-binding_domain"/>
</dbReference>
<dbReference type="GO" id="GO:0003730">
    <property type="term" value="F:mRNA 3'-UTR binding"/>
    <property type="evidence" value="ECO:0007669"/>
    <property type="project" value="TreeGrafter"/>
</dbReference>
<dbReference type="Gene3D" id="2.40.50.140">
    <property type="entry name" value="Nucleic acid-binding proteins"/>
    <property type="match status" value="1"/>
</dbReference>
<dbReference type="OrthoDB" id="448492at2759"/>
<keyword evidence="1" id="KW-0597">Phosphoprotein</keyword>
<dbReference type="SMART" id="SM00357">
    <property type="entry name" value="CSP"/>
    <property type="match status" value="1"/>
</dbReference>